<dbReference type="PANTHER" id="PTHR43014:SF2">
    <property type="entry name" value="MERCURIC REDUCTASE"/>
    <property type="match status" value="1"/>
</dbReference>
<comment type="cofactor">
    <cofactor evidence="8">
        <name>FAD</name>
        <dbReference type="ChEBI" id="CHEBI:57692"/>
    </cofactor>
    <text evidence="8">Binds 1 FAD per subunit.</text>
</comment>
<dbReference type="PRINTS" id="PR00411">
    <property type="entry name" value="PNDRDTASEI"/>
</dbReference>
<evidence type="ECO:0000256" key="6">
    <source>
        <dbReference type="ARBA" id="ARBA00023157"/>
    </source>
</evidence>
<dbReference type="PANTHER" id="PTHR43014">
    <property type="entry name" value="MERCURIC REDUCTASE"/>
    <property type="match status" value="1"/>
</dbReference>
<gene>
    <name evidence="13" type="ORF">COV57_00640</name>
</gene>
<comment type="similarity">
    <text evidence="1 10">Belongs to the class-I pyridine nucleotide-disulfide oxidoreductase family.</text>
</comment>
<evidence type="ECO:0000313" key="14">
    <source>
        <dbReference type="Proteomes" id="UP000229893"/>
    </source>
</evidence>
<dbReference type="InterPro" id="IPR012999">
    <property type="entry name" value="Pyr_OxRdtase_I_AS"/>
</dbReference>
<keyword evidence="7 10" id="KW-0676">Redox-active center</keyword>
<feature type="domain" description="FAD/NAD(P)-binding" evidence="12">
    <location>
        <begin position="5"/>
        <end position="319"/>
    </location>
</feature>
<sequence length="468" mass="52203">MTKKYDIIIIGAGSGGLNVASFMNKVGFNVLLIDKTDHNIGGDCLNFGCVPSKALIHIARVIKVAKSSEEFGVTSSGSVDFKKIKSYIKDKQNIIRQHENTSYLKNLGLDVILGEASFKDKNTVQVGDQIYVSKKIVVATGSSPRKLEAGDINKEKIVTNETIFDIDKLPEKFIIFGGGPIGIELGQAFSFLGSKVTIIQRGDKILNKEDPEIINLFEYKLIKDGLEIIYDYEFDSLQGNCVIIKDKNNNTKSLEYDLILSSIGRVPNTKSLNLEKAGIETDKGGHIKVNKYLQTTNKKVYAIGDVIGGLQFTHAAELHAGLIIRNFFSPFKKKINTDNFAWVTYTSPEIATFGLSPQELNKRKIKYNILETNFKDNDRSITDNNQEGKLKIYIKNNKILGGTMMADNAGELIQELILANFAKLNINKLFSKTYPYPTATRINKSLISKHMSKKLNPLTKSILKLMYH</sequence>
<dbReference type="InterPro" id="IPR004099">
    <property type="entry name" value="Pyr_nucl-diS_OxRdtase_dimer"/>
</dbReference>
<evidence type="ECO:0000256" key="4">
    <source>
        <dbReference type="ARBA" id="ARBA00022857"/>
    </source>
</evidence>
<evidence type="ECO:0000259" key="12">
    <source>
        <dbReference type="Pfam" id="PF07992"/>
    </source>
</evidence>
<dbReference type="PIRSF" id="PIRSF000350">
    <property type="entry name" value="Mercury_reductase_MerA"/>
    <property type="match status" value="1"/>
</dbReference>
<proteinExistence type="inferred from homology"/>
<evidence type="ECO:0000256" key="5">
    <source>
        <dbReference type="ARBA" id="ARBA00023002"/>
    </source>
</evidence>
<evidence type="ECO:0000256" key="8">
    <source>
        <dbReference type="PIRSR" id="PIRSR000350-3"/>
    </source>
</evidence>
<dbReference type="EMBL" id="PCWO01000009">
    <property type="protein sequence ID" value="PIR05138.1"/>
    <property type="molecule type" value="Genomic_DNA"/>
</dbReference>
<dbReference type="Proteomes" id="UP000229893">
    <property type="component" value="Unassembled WGS sequence"/>
</dbReference>
<dbReference type="SUPFAM" id="SSF55424">
    <property type="entry name" value="FAD/NAD-linked reductases, dimerisation (C-terminal) domain"/>
    <property type="match status" value="1"/>
</dbReference>
<feature type="disulfide bond" description="Redox-active" evidence="9">
    <location>
        <begin position="44"/>
        <end position="49"/>
    </location>
</feature>
<feature type="binding site" evidence="8">
    <location>
        <begin position="140"/>
        <end position="142"/>
    </location>
    <ligand>
        <name>FAD</name>
        <dbReference type="ChEBI" id="CHEBI:57692"/>
    </ligand>
</feature>
<evidence type="ECO:0000256" key="2">
    <source>
        <dbReference type="ARBA" id="ARBA00022630"/>
    </source>
</evidence>
<keyword evidence="2 10" id="KW-0285">Flavoprotein</keyword>
<dbReference type="Pfam" id="PF07992">
    <property type="entry name" value="Pyr_redox_2"/>
    <property type="match status" value="1"/>
</dbReference>
<name>A0A2H0N8B2_9BACT</name>
<evidence type="ECO:0000256" key="10">
    <source>
        <dbReference type="RuleBase" id="RU003691"/>
    </source>
</evidence>
<dbReference type="GO" id="GO:0050660">
    <property type="term" value="F:flavin adenine dinucleotide binding"/>
    <property type="evidence" value="ECO:0007669"/>
    <property type="project" value="TreeGrafter"/>
</dbReference>
<dbReference type="InterPro" id="IPR016156">
    <property type="entry name" value="FAD/NAD-linked_Rdtase_dimer_sf"/>
</dbReference>
<evidence type="ECO:0000256" key="7">
    <source>
        <dbReference type="ARBA" id="ARBA00023284"/>
    </source>
</evidence>
<comment type="caution">
    <text evidence="13">The sequence shown here is derived from an EMBL/GenBank/DDBJ whole genome shotgun (WGS) entry which is preliminary data.</text>
</comment>
<evidence type="ECO:0000256" key="9">
    <source>
        <dbReference type="PIRSR" id="PIRSR000350-4"/>
    </source>
</evidence>
<evidence type="ECO:0000256" key="1">
    <source>
        <dbReference type="ARBA" id="ARBA00007532"/>
    </source>
</evidence>
<dbReference type="Gene3D" id="3.30.390.30">
    <property type="match status" value="1"/>
</dbReference>
<keyword evidence="5 10" id="KW-0560">Oxidoreductase</keyword>
<keyword evidence="3 8" id="KW-0274">FAD</keyword>
<dbReference type="SUPFAM" id="SSF51905">
    <property type="entry name" value="FAD/NAD(P)-binding domain"/>
    <property type="match status" value="1"/>
</dbReference>
<evidence type="ECO:0000256" key="3">
    <source>
        <dbReference type="ARBA" id="ARBA00022827"/>
    </source>
</evidence>
<dbReference type="GO" id="GO:0003955">
    <property type="term" value="F:NAD(P)H dehydrogenase (quinone) activity"/>
    <property type="evidence" value="ECO:0007669"/>
    <property type="project" value="TreeGrafter"/>
</dbReference>
<dbReference type="PROSITE" id="PS00076">
    <property type="entry name" value="PYRIDINE_REDOX_1"/>
    <property type="match status" value="1"/>
</dbReference>
<feature type="binding site" evidence="8">
    <location>
        <position position="264"/>
    </location>
    <ligand>
        <name>NAD(+)</name>
        <dbReference type="ChEBI" id="CHEBI:57540"/>
    </ligand>
</feature>
<organism evidence="13 14">
    <name type="scientific">Candidatus Liptonbacteria bacterium CG11_big_fil_rev_8_21_14_0_20_35_14</name>
    <dbReference type="NCBI Taxonomy" id="1974634"/>
    <lineage>
        <taxon>Bacteria</taxon>
        <taxon>Candidatus Liptoniibacteriota</taxon>
    </lineage>
</organism>
<reference evidence="13 14" key="1">
    <citation type="submission" date="2017-09" db="EMBL/GenBank/DDBJ databases">
        <title>Depth-based differentiation of microbial function through sediment-hosted aquifers and enrichment of novel symbionts in the deep terrestrial subsurface.</title>
        <authorList>
            <person name="Probst A.J."/>
            <person name="Ladd B."/>
            <person name="Jarett J.K."/>
            <person name="Geller-Mcgrath D.E."/>
            <person name="Sieber C.M."/>
            <person name="Emerson J.B."/>
            <person name="Anantharaman K."/>
            <person name="Thomas B.C."/>
            <person name="Malmstrom R."/>
            <person name="Stieglmeier M."/>
            <person name="Klingl A."/>
            <person name="Woyke T."/>
            <person name="Ryan C.M."/>
            <person name="Banfield J.F."/>
        </authorList>
    </citation>
    <scope>NUCLEOTIDE SEQUENCE [LARGE SCALE GENOMIC DNA]</scope>
    <source>
        <strain evidence="13">CG11_big_fil_rev_8_21_14_0_20_35_14</strain>
    </source>
</reference>
<keyword evidence="8" id="KW-0547">Nucleotide-binding</keyword>
<dbReference type="AlphaFoldDB" id="A0A2H0N8B2"/>
<keyword evidence="6" id="KW-1015">Disulfide bond</keyword>
<accession>A0A2H0N8B2</accession>
<dbReference type="GO" id="GO:0016668">
    <property type="term" value="F:oxidoreductase activity, acting on a sulfur group of donors, NAD(P) as acceptor"/>
    <property type="evidence" value="ECO:0007669"/>
    <property type="project" value="InterPro"/>
</dbReference>
<evidence type="ECO:0000259" key="11">
    <source>
        <dbReference type="Pfam" id="PF02852"/>
    </source>
</evidence>
<dbReference type="PRINTS" id="PR00368">
    <property type="entry name" value="FADPNR"/>
</dbReference>
<feature type="binding site" evidence="8">
    <location>
        <position position="53"/>
    </location>
    <ligand>
        <name>FAD</name>
        <dbReference type="ChEBI" id="CHEBI:57692"/>
    </ligand>
</feature>
<dbReference type="InterPro" id="IPR001100">
    <property type="entry name" value="Pyr_nuc-diS_OxRdtase"/>
</dbReference>
<feature type="binding site" evidence="8">
    <location>
        <begin position="177"/>
        <end position="184"/>
    </location>
    <ligand>
        <name>NAD(+)</name>
        <dbReference type="ChEBI" id="CHEBI:57540"/>
    </ligand>
</feature>
<dbReference type="InterPro" id="IPR023753">
    <property type="entry name" value="FAD/NAD-binding_dom"/>
</dbReference>
<keyword evidence="4" id="KW-0521">NADP</keyword>
<keyword evidence="8" id="KW-0520">NAD</keyword>
<dbReference type="Pfam" id="PF02852">
    <property type="entry name" value="Pyr_redox_dim"/>
    <property type="match status" value="1"/>
</dbReference>
<protein>
    <submittedName>
        <fullName evidence="13">Mercuric reductase</fullName>
    </submittedName>
</protein>
<dbReference type="InterPro" id="IPR036188">
    <property type="entry name" value="FAD/NAD-bd_sf"/>
</dbReference>
<feature type="domain" description="Pyridine nucleotide-disulphide oxidoreductase dimerisation" evidence="11">
    <location>
        <begin position="341"/>
        <end position="440"/>
    </location>
</feature>
<dbReference type="Gene3D" id="3.50.50.60">
    <property type="entry name" value="FAD/NAD(P)-binding domain"/>
    <property type="match status" value="2"/>
</dbReference>
<feature type="binding site" evidence="8">
    <location>
        <position position="305"/>
    </location>
    <ligand>
        <name>NAD(+)</name>
        <dbReference type="ChEBI" id="CHEBI:57540"/>
    </ligand>
</feature>
<evidence type="ECO:0000313" key="13">
    <source>
        <dbReference type="EMBL" id="PIR05138.1"/>
    </source>
</evidence>